<dbReference type="AlphaFoldDB" id="A0A6H5HCN2"/>
<reference evidence="2 3" key="1">
    <citation type="submission" date="2020-02" db="EMBL/GenBank/DDBJ databases">
        <authorList>
            <person name="Ferguson B K."/>
        </authorList>
    </citation>
    <scope>NUCLEOTIDE SEQUENCE [LARGE SCALE GENOMIC DNA]</scope>
</reference>
<evidence type="ECO:0000313" key="3">
    <source>
        <dbReference type="Proteomes" id="UP000479000"/>
    </source>
</evidence>
<proteinExistence type="predicted"/>
<keyword evidence="3" id="KW-1185">Reference proteome</keyword>
<name>A0A6H5HCN2_9HEMI</name>
<accession>A0A6H5HCN2</accession>
<dbReference type="EMBL" id="CADCXU010027039">
    <property type="protein sequence ID" value="CAB0013894.1"/>
    <property type="molecule type" value="Genomic_DNA"/>
</dbReference>
<protein>
    <submittedName>
        <fullName evidence="2">Uncharacterized protein</fullName>
    </submittedName>
</protein>
<gene>
    <name evidence="2" type="ORF">NTEN_LOCUS18438</name>
</gene>
<organism evidence="2 3">
    <name type="scientific">Nesidiocoris tenuis</name>
    <dbReference type="NCBI Taxonomy" id="355587"/>
    <lineage>
        <taxon>Eukaryota</taxon>
        <taxon>Metazoa</taxon>
        <taxon>Ecdysozoa</taxon>
        <taxon>Arthropoda</taxon>
        <taxon>Hexapoda</taxon>
        <taxon>Insecta</taxon>
        <taxon>Pterygota</taxon>
        <taxon>Neoptera</taxon>
        <taxon>Paraneoptera</taxon>
        <taxon>Hemiptera</taxon>
        <taxon>Heteroptera</taxon>
        <taxon>Panheteroptera</taxon>
        <taxon>Cimicomorpha</taxon>
        <taxon>Miridae</taxon>
        <taxon>Dicyphina</taxon>
        <taxon>Nesidiocoris</taxon>
    </lineage>
</organism>
<sequence>MNTYSKIEQSARESPGVLGCSPADLPMDNRSPQARHAYLPYVDVRVLCLTFHFDIPFEDIRVVHGIGKGPAVPEIGHSEFDPLVRQRHPIHAKARTPVPMFLLYTYSIHPTIPADGTFPVSYL</sequence>
<dbReference type="Proteomes" id="UP000479000">
    <property type="component" value="Unassembled WGS sequence"/>
</dbReference>
<feature type="region of interest" description="Disordered" evidence="1">
    <location>
        <begin position="1"/>
        <end position="25"/>
    </location>
</feature>
<evidence type="ECO:0000256" key="1">
    <source>
        <dbReference type="SAM" id="MobiDB-lite"/>
    </source>
</evidence>
<evidence type="ECO:0000313" key="2">
    <source>
        <dbReference type="EMBL" id="CAB0013894.1"/>
    </source>
</evidence>